<evidence type="ECO:0000256" key="2">
    <source>
        <dbReference type="ARBA" id="ARBA00022692"/>
    </source>
</evidence>
<feature type="transmembrane region" description="Helical" evidence="6">
    <location>
        <begin position="72"/>
        <end position="104"/>
    </location>
</feature>
<keyword evidence="3 6" id="KW-1133">Transmembrane helix</keyword>
<dbReference type="EMBL" id="CAJPDQ010000031">
    <property type="protein sequence ID" value="CAF9929144.1"/>
    <property type="molecule type" value="Genomic_DNA"/>
</dbReference>
<evidence type="ECO:0008006" key="9">
    <source>
        <dbReference type="Google" id="ProtNLM"/>
    </source>
</evidence>
<feature type="compositionally biased region" description="Polar residues" evidence="5">
    <location>
        <begin position="340"/>
        <end position="351"/>
    </location>
</feature>
<feature type="compositionally biased region" description="Basic and acidic residues" evidence="5">
    <location>
        <begin position="282"/>
        <end position="305"/>
    </location>
</feature>
<gene>
    <name evidence="7" type="ORF">GOMPHAMPRED_005327</name>
</gene>
<feature type="region of interest" description="Disordered" evidence="5">
    <location>
        <begin position="163"/>
        <end position="191"/>
    </location>
</feature>
<dbReference type="AlphaFoldDB" id="A0A8H3FTQ7"/>
<dbReference type="Pfam" id="PF03208">
    <property type="entry name" value="PRA1"/>
    <property type="match status" value="1"/>
</dbReference>
<comment type="caution">
    <text evidence="7">The sequence shown here is derived from an EMBL/GenBank/DDBJ whole genome shotgun (WGS) entry which is preliminary data.</text>
</comment>
<proteinExistence type="predicted"/>
<evidence type="ECO:0000256" key="5">
    <source>
        <dbReference type="SAM" id="MobiDB-lite"/>
    </source>
</evidence>
<comment type="subcellular location">
    <subcellularLocation>
        <location evidence="1">Membrane</location>
        <topology evidence="1">Multi-pass membrane protein</topology>
    </subcellularLocation>
</comment>
<keyword evidence="2 6" id="KW-0812">Transmembrane</keyword>
<evidence type="ECO:0000256" key="4">
    <source>
        <dbReference type="ARBA" id="ARBA00023136"/>
    </source>
</evidence>
<name>A0A8H3FTQ7_9LECA</name>
<evidence type="ECO:0000313" key="7">
    <source>
        <dbReference type="EMBL" id="CAF9929144.1"/>
    </source>
</evidence>
<evidence type="ECO:0000256" key="6">
    <source>
        <dbReference type="SAM" id="Phobius"/>
    </source>
</evidence>
<evidence type="ECO:0000256" key="1">
    <source>
        <dbReference type="ARBA" id="ARBA00004141"/>
    </source>
</evidence>
<evidence type="ECO:0000313" key="8">
    <source>
        <dbReference type="Proteomes" id="UP000664169"/>
    </source>
</evidence>
<protein>
    <recommendedName>
        <fullName evidence="9">Prenylated Rab acceptor 1</fullName>
    </recommendedName>
</protein>
<dbReference type="PANTHER" id="PTHR19317">
    <property type="entry name" value="PRENYLATED RAB ACCEPTOR 1-RELATED"/>
    <property type="match status" value="1"/>
</dbReference>
<keyword evidence="4 6" id="KW-0472">Membrane</keyword>
<reference evidence="7" key="1">
    <citation type="submission" date="2021-03" db="EMBL/GenBank/DDBJ databases">
        <authorList>
            <person name="Tagirdzhanova G."/>
        </authorList>
    </citation>
    <scope>NUCLEOTIDE SEQUENCE</scope>
</reference>
<dbReference type="PANTHER" id="PTHR19317:SF0">
    <property type="entry name" value="PRENYLATED RAB ACCEPTOR PROTEIN 1"/>
    <property type="match status" value="1"/>
</dbReference>
<dbReference type="GO" id="GO:0005794">
    <property type="term" value="C:Golgi apparatus"/>
    <property type="evidence" value="ECO:0007669"/>
    <property type="project" value="TreeGrafter"/>
</dbReference>
<organism evidence="7 8">
    <name type="scientific">Gomphillus americanus</name>
    <dbReference type="NCBI Taxonomy" id="1940652"/>
    <lineage>
        <taxon>Eukaryota</taxon>
        <taxon>Fungi</taxon>
        <taxon>Dikarya</taxon>
        <taxon>Ascomycota</taxon>
        <taxon>Pezizomycotina</taxon>
        <taxon>Lecanoromycetes</taxon>
        <taxon>OSLEUM clade</taxon>
        <taxon>Ostropomycetidae</taxon>
        <taxon>Ostropales</taxon>
        <taxon>Graphidaceae</taxon>
        <taxon>Gomphilloideae</taxon>
        <taxon>Gomphillus</taxon>
    </lineage>
</organism>
<dbReference type="Proteomes" id="UP000664169">
    <property type="component" value="Unassembled WGS sequence"/>
</dbReference>
<dbReference type="InterPro" id="IPR004895">
    <property type="entry name" value="Prenylated_rab_accept_PRA1"/>
</dbReference>
<keyword evidence="8" id="KW-1185">Reference proteome</keyword>
<feature type="region of interest" description="Disordered" evidence="5">
    <location>
        <begin position="282"/>
        <end position="382"/>
    </location>
</feature>
<sequence>MTSIKIPLSAIGNHLNLNGISESIRSQSILTRFSNLKPLSEFFDFRRLSKPANFGEVQSRVNYNLGYFSSNYVALAFMLGIYSLFSSSLLLFDLLFVSVGLWVIKKLNGRDLELGFARLTTSQLYTGLFVIGVPIFILAGPFAIMFWLIGAVGGGLGGRPRAPYGKPPWGRSSWGRNGGSSRNRKEWERQQREWKMNQRIEELDSDSGSGSDIGDGADIDYGQDYSDWEALDLDENFDGGNDMQIAIRDKERILVSRAMTRIRRAQELGRDNVKLSQAESEALERKMAKDRAKGRKPIVDTERIAAQKSKQSLPAPSSRKRGSRSSLNQEEQHIDRPRSRTTSAQNLQQLQVFRRRPPPDESDRRPRSSSGAQPLPYPVYPQDDYVYRNPHHQPNYRGGPTRYVSGPAELMHTRPGPYPAHIPNRRPYESASDPALDRRIPIYPSGPNRRWDLNSADEDGFDYDDEFERDGDREIQIDVVPNSSMQGYDIVSRAQGLEARASQGGSIGRRRGARR</sequence>
<feature type="compositionally biased region" description="Basic and acidic residues" evidence="5">
    <location>
        <begin position="357"/>
        <end position="366"/>
    </location>
</feature>
<evidence type="ECO:0000256" key="3">
    <source>
        <dbReference type="ARBA" id="ARBA00022989"/>
    </source>
</evidence>
<accession>A0A8H3FTQ7</accession>
<feature type="compositionally biased region" description="Low complexity" evidence="5">
    <location>
        <begin position="163"/>
        <end position="181"/>
    </location>
</feature>
<feature type="compositionally biased region" description="Low complexity" evidence="5">
    <location>
        <begin position="368"/>
        <end position="382"/>
    </location>
</feature>
<dbReference type="GO" id="GO:0016020">
    <property type="term" value="C:membrane"/>
    <property type="evidence" value="ECO:0007669"/>
    <property type="project" value="UniProtKB-SubCell"/>
</dbReference>
<dbReference type="OrthoDB" id="63113at2759"/>
<feature type="transmembrane region" description="Helical" evidence="6">
    <location>
        <begin position="124"/>
        <end position="149"/>
    </location>
</feature>